<gene>
    <name evidence="3" type="ORF">WICPIJ_004597</name>
</gene>
<evidence type="ECO:0000313" key="4">
    <source>
        <dbReference type="Proteomes" id="UP000774326"/>
    </source>
</evidence>
<sequence>MSIQVSRTHLLSTLKKLYPVSLAESWDNVGLLVDTPIPDTTPLKILLTIDLTSSVANEALTGGFNFIVAYHPFIFSGIKKISPRSNPQHDSLVKLITGGVSVYSPHTVIDSIKGGVNDWLVEGLVSSDMNQVKSSKVINEVEEGVGCGRLVTLKESVKVSDLIPRIKSHLQVDNLLVSNGSLPKQVTTIAVCAGSGASVFKGVDADLYYTGELSHHEILFLKEQGKAVICANHSNTERGYLKRVKEDLERQGFSGVVEISQTDKDPLQFV</sequence>
<evidence type="ECO:0000313" key="3">
    <source>
        <dbReference type="EMBL" id="KAH3684411.1"/>
    </source>
</evidence>
<dbReference type="PANTHER" id="PTHR13799:SF13">
    <property type="entry name" value="NIF3-LIKE PROTEIN 1"/>
    <property type="match status" value="1"/>
</dbReference>
<dbReference type="Gene3D" id="3.40.1390.30">
    <property type="entry name" value="NIF3 (NGG1p interacting factor 3)-like"/>
    <property type="match status" value="1"/>
</dbReference>
<protein>
    <recommendedName>
        <fullName evidence="5">YbgI/family dinuclear metal center protein</fullName>
    </recommendedName>
</protein>
<feature type="binding site" evidence="2">
    <location>
        <position position="71"/>
    </location>
    <ligand>
        <name>a divalent metal cation</name>
        <dbReference type="ChEBI" id="CHEBI:60240"/>
        <label>1</label>
    </ligand>
</feature>
<dbReference type="OrthoDB" id="3345469at2759"/>
<comment type="similarity">
    <text evidence="1">Belongs to the GTP cyclohydrolase I type 2/NIF3 family.</text>
</comment>
<dbReference type="NCBIfam" id="TIGR00486">
    <property type="entry name" value="YbgI_SA1388"/>
    <property type="match status" value="1"/>
</dbReference>
<comment type="caution">
    <text evidence="3">The sequence shown here is derived from an EMBL/GenBank/DDBJ whole genome shotgun (WGS) entry which is preliminary data.</text>
</comment>
<dbReference type="SUPFAM" id="SSF102705">
    <property type="entry name" value="NIF3 (NGG1p interacting factor 3)-like"/>
    <property type="match status" value="1"/>
</dbReference>
<organism evidence="3 4">
    <name type="scientific">Wickerhamomyces pijperi</name>
    <name type="common">Yeast</name>
    <name type="synonym">Pichia pijperi</name>
    <dbReference type="NCBI Taxonomy" id="599730"/>
    <lineage>
        <taxon>Eukaryota</taxon>
        <taxon>Fungi</taxon>
        <taxon>Dikarya</taxon>
        <taxon>Ascomycota</taxon>
        <taxon>Saccharomycotina</taxon>
        <taxon>Saccharomycetes</taxon>
        <taxon>Phaffomycetales</taxon>
        <taxon>Wickerhamomycetaceae</taxon>
        <taxon>Wickerhamomyces</taxon>
    </lineage>
</organism>
<dbReference type="EMBL" id="JAEUBG010002512">
    <property type="protein sequence ID" value="KAH3684411.1"/>
    <property type="molecule type" value="Genomic_DNA"/>
</dbReference>
<dbReference type="InterPro" id="IPR002678">
    <property type="entry name" value="DUF34/NIF3"/>
</dbReference>
<keyword evidence="4" id="KW-1185">Reference proteome</keyword>
<name>A0A9P8TN42_WICPI</name>
<proteinExistence type="inferred from homology"/>
<feature type="binding site" evidence="2">
    <location>
        <position position="110"/>
    </location>
    <ligand>
        <name>a divalent metal cation</name>
        <dbReference type="ChEBI" id="CHEBI:60240"/>
        <label>1</label>
    </ligand>
</feature>
<dbReference type="GO" id="GO:0046872">
    <property type="term" value="F:metal ion binding"/>
    <property type="evidence" value="ECO:0007669"/>
    <property type="project" value="UniProtKB-KW"/>
</dbReference>
<dbReference type="InterPro" id="IPR036069">
    <property type="entry name" value="DUF34/NIF3_sf"/>
</dbReference>
<evidence type="ECO:0000256" key="2">
    <source>
        <dbReference type="PIRSR" id="PIRSR602678-1"/>
    </source>
</evidence>
<dbReference type="GO" id="GO:0005739">
    <property type="term" value="C:mitochondrion"/>
    <property type="evidence" value="ECO:0007669"/>
    <property type="project" value="TreeGrafter"/>
</dbReference>
<dbReference type="PANTHER" id="PTHR13799">
    <property type="entry name" value="NGG1 INTERACTING FACTOR 3"/>
    <property type="match status" value="1"/>
</dbReference>
<reference evidence="3" key="2">
    <citation type="submission" date="2021-01" db="EMBL/GenBank/DDBJ databases">
        <authorList>
            <person name="Schikora-Tamarit M.A."/>
        </authorList>
    </citation>
    <scope>NUCLEOTIDE SEQUENCE</scope>
    <source>
        <strain evidence="3">CBS2887</strain>
    </source>
</reference>
<feature type="binding site" evidence="2">
    <location>
        <position position="233"/>
    </location>
    <ligand>
        <name>a divalent metal cation</name>
        <dbReference type="ChEBI" id="CHEBI:60240"/>
        <label>1</label>
    </ligand>
</feature>
<dbReference type="AlphaFoldDB" id="A0A9P8TN42"/>
<dbReference type="Proteomes" id="UP000774326">
    <property type="component" value="Unassembled WGS sequence"/>
</dbReference>
<accession>A0A9P8TN42</accession>
<reference evidence="3" key="1">
    <citation type="journal article" date="2021" name="Open Biol.">
        <title>Shared evolutionary footprints suggest mitochondrial oxidative damage underlies multiple complex I losses in fungi.</title>
        <authorList>
            <person name="Schikora-Tamarit M.A."/>
            <person name="Marcet-Houben M."/>
            <person name="Nosek J."/>
            <person name="Gabaldon T."/>
        </authorList>
    </citation>
    <scope>NUCLEOTIDE SEQUENCE</scope>
    <source>
        <strain evidence="3">CBS2887</strain>
    </source>
</reference>
<dbReference type="FunFam" id="3.40.1390.30:FF:000001">
    <property type="entry name" value="GTP cyclohydrolase 1 type 2"/>
    <property type="match status" value="1"/>
</dbReference>
<dbReference type="Pfam" id="PF01784">
    <property type="entry name" value="DUF34_NIF3"/>
    <property type="match status" value="1"/>
</dbReference>
<evidence type="ECO:0000256" key="1">
    <source>
        <dbReference type="ARBA" id="ARBA00006964"/>
    </source>
</evidence>
<evidence type="ECO:0008006" key="5">
    <source>
        <dbReference type="Google" id="ProtNLM"/>
    </source>
</evidence>
<feature type="binding site" evidence="2">
    <location>
        <position position="237"/>
    </location>
    <ligand>
        <name>a divalent metal cation</name>
        <dbReference type="ChEBI" id="CHEBI:60240"/>
        <label>1</label>
    </ligand>
</feature>
<keyword evidence="2" id="KW-0479">Metal-binding</keyword>